<comment type="caution">
    <text evidence="9">Lacks conserved residue(s) required for the propagation of feature annotation.</text>
</comment>
<dbReference type="AlphaFoldDB" id="R7W3Z4"/>
<feature type="transmembrane region" description="Helical" evidence="9">
    <location>
        <begin position="44"/>
        <end position="66"/>
    </location>
</feature>
<feature type="transmembrane region" description="Helical" evidence="9">
    <location>
        <begin position="259"/>
        <end position="281"/>
    </location>
</feature>
<feature type="transmembrane region" description="Helical" evidence="9">
    <location>
        <begin position="293"/>
        <end position="313"/>
    </location>
</feature>
<keyword evidence="8 9" id="KW-0472">Membrane</keyword>
<organism evidence="10">
    <name type="scientific">Aegilops tauschii</name>
    <name type="common">Tausch's goatgrass</name>
    <name type="synonym">Aegilops squarrosa</name>
    <dbReference type="NCBI Taxonomy" id="37682"/>
    <lineage>
        <taxon>Eukaryota</taxon>
        <taxon>Viridiplantae</taxon>
        <taxon>Streptophyta</taxon>
        <taxon>Embryophyta</taxon>
        <taxon>Tracheophyta</taxon>
        <taxon>Spermatophyta</taxon>
        <taxon>Magnoliopsida</taxon>
        <taxon>Liliopsida</taxon>
        <taxon>Poales</taxon>
        <taxon>Poaceae</taxon>
        <taxon>BOP clade</taxon>
        <taxon>Pooideae</taxon>
        <taxon>Triticodae</taxon>
        <taxon>Triticeae</taxon>
        <taxon>Triticinae</taxon>
        <taxon>Aegilops</taxon>
    </lineage>
</organism>
<feature type="transmembrane region" description="Helical" evidence="9">
    <location>
        <begin position="78"/>
        <end position="99"/>
    </location>
</feature>
<dbReference type="Pfam" id="PF02535">
    <property type="entry name" value="Zip"/>
    <property type="match status" value="1"/>
</dbReference>
<dbReference type="NCBIfam" id="TIGR00820">
    <property type="entry name" value="zip"/>
    <property type="match status" value="1"/>
</dbReference>
<comment type="similarity">
    <text evidence="2 9">Belongs to the ZIP transporter (TC 2.A.5) family.</text>
</comment>
<protein>
    <submittedName>
        <fullName evidence="10">Zinc transporter 1</fullName>
    </submittedName>
</protein>
<name>R7W3Z4_AEGTA</name>
<evidence type="ECO:0000256" key="8">
    <source>
        <dbReference type="ARBA" id="ARBA00023136"/>
    </source>
</evidence>
<keyword evidence="6 9" id="KW-1133">Transmembrane helix</keyword>
<keyword evidence="4" id="KW-1003">Cell membrane</keyword>
<keyword evidence="7 9" id="KW-0406">Ion transport</keyword>
<keyword evidence="5 9" id="KW-0812">Transmembrane</keyword>
<reference evidence="10" key="1">
    <citation type="submission" date="2015-06" db="UniProtKB">
        <authorList>
            <consortium name="EnsemblPlants"/>
        </authorList>
    </citation>
    <scope>IDENTIFICATION</scope>
</reference>
<comment type="subcellular location">
    <subcellularLocation>
        <location evidence="1">Cell membrane</location>
        <topology evidence="1">Multi-pass membrane protein</topology>
    </subcellularLocation>
    <subcellularLocation>
        <location evidence="9">Membrane</location>
        <topology evidence="9">Multi-pass membrane protein</topology>
    </subcellularLocation>
</comment>
<dbReference type="GO" id="GO:0005886">
    <property type="term" value="C:plasma membrane"/>
    <property type="evidence" value="ECO:0007669"/>
    <property type="project" value="UniProtKB-SubCell"/>
</dbReference>
<dbReference type="PANTHER" id="PTHR11040">
    <property type="entry name" value="ZINC/IRON TRANSPORTER"/>
    <property type="match status" value="1"/>
</dbReference>
<evidence type="ECO:0000313" key="10">
    <source>
        <dbReference type="EnsemblPlants" id="EMT15077"/>
    </source>
</evidence>
<feature type="transmembrane region" description="Helical" evidence="9">
    <location>
        <begin position="199"/>
        <end position="218"/>
    </location>
</feature>
<dbReference type="PANTHER" id="PTHR11040:SF197">
    <property type="match status" value="1"/>
</dbReference>
<dbReference type="EnsemblPlants" id="EMT15077">
    <property type="protein sequence ID" value="EMT15077"/>
    <property type="gene ID" value="F775_25392"/>
</dbReference>
<evidence type="ECO:0000256" key="1">
    <source>
        <dbReference type="ARBA" id="ARBA00004651"/>
    </source>
</evidence>
<evidence type="ECO:0000256" key="6">
    <source>
        <dbReference type="ARBA" id="ARBA00022989"/>
    </source>
</evidence>
<evidence type="ECO:0000256" key="4">
    <source>
        <dbReference type="ARBA" id="ARBA00022475"/>
    </source>
</evidence>
<sequence>MAANLKLAALCLLLFVSSLPLLARAECECETGEEEHDKAGALKLKIIAIFCILVASAAGCAIPSLGRKFPALSPDKDLFFVIKAFAAGGILATAFVHILPEAFERLGSPCLVDGPWQKFPFAGFVAMLAAIATLIVDTIATGYFQRAHAKNTSAAVGYVEASDSEQAHGGHSHGVSAVIASSFSDDGAQLIRHRVISQVLELGIIVHSVIIGMSLGASENASTIKPLVVALTFHQFFEGIGLGGCIVQARFRLKSVLMMALFFSLTLPVGVVIGIGISSAYDENSPRALIVEGLLSAAAAGILNYMALVDLLAEDFMNPRVQNNGRLQVAKTYRFSMRMELEVGIQIGSASTSIMPFASRVKALTTMGTLGSIPFLKAPPWKIVGQWTLLGWCWWRSGSGGGAVWIYRISGNGSRRCTCVDGRAHGSGVVWRRGGIDGNWAWQAQCVNAPEVGTTEDGGAYS</sequence>
<feature type="transmembrane region" description="Helical" evidence="9">
    <location>
        <begin position="224"/>
        <end position="247"/>
    </location>
</feature>
<evidence type="ECO:0000256" key="5">
    <source>
        <dbReference type="ARBA" id="ARBA00022692"/>
    </source>
</evidence>
<evidence type="ECO:0000256" key="7">
    <source>
        <dbReference type="ARBA" id="ARBA00023065"/>
    </source>
</evidence>
<evidence type="ECO:0000256" key="2">
    <source>
        <dbReference type="ARBA" id="ARBA00006939"/>
    </source>
</evidence>
<accession>R7W3Z4</accession>
<evidence type="ECO:0000256" key="9">
    <source>
        <dbReference type="RuleBase" id="RU362088"/>
    </source>
</evidence>
<evidence type="ECO:0000256" key="3">
    <source>
        <dbReference type="ARBA" id="ARBA00022448"/>
    </source>
</evidence>
<proteinExistence type="inferred from homology"/>
<feature type="transmembrane region" description="Helical" evidence="9">
    <location>
        <begin position="119"/>
        <end position="144"/>
    </location>
</feature>
<dbReference type="GO" id="GO:0005385">
    <property type="term" value="F:zinc ion transmembrane transporter activity"/>
    <property type="evidence" value="ECO:0007669"/>
    <property type="project" value="InterPro"/>
</dbReference>
<dbReference type="InterPro" id="IPR004698">
    <property type="entry name" value="Zn/Fe_permease_fun/pln"/>
</dbReference>
<dbReference type="InterPro" id="IPR003689">
    <property type="entry name" value="ZIP"/>
</dbReference>
<keyword evidence="3 9" id="KW-0813">Transport</keyword>